<dbReference type="Proteomes" id="UP000007305">
    <property type="component" value="Chromosome 2"/>
</dbReference>
<evidence type="ECO:0000313" key="1">
    <source>
        <dbReference type="EnsemblPlants" id="Zm00001eb053180_P001"/>
    </source>
</evidence>
<dbReference type="EnsemblPlants" id="Zm00001eb086940_T001">
    <property type="protein sequence ID" value="Zm00001eb086940_P001"/>
    <property type="gene ID" value="Zm00001eb086940"/>
</dbReference>
<protein>
    <submittedName>
        <fullName evidence="1">Uncharacterized protein</fullName>
    </submittedName>
</protein>
<keyword evidence="2" id="KW-1185">Reference proteome</keyword>
<sequence length="216" mass="24335">MLQIKVQVNKSDYDNVKATILFVVVGCQHYCFCSHRGTFIIKWNKRSWRSSHARAPAQESNPRQPQALQQAQLLPWVAWVGITMLLEKGADVNARNYCGQEVVQMLLLFRCNVTRADYLSGRTSLHFATHDGFVRCIRLLVADFVPSVALEDIASSVVDGGDCQTNSGSSPNSSSGQKFNESLRSRRWLWTEDGCCESDLRMVGLISHHGYFCLFL</sequence>
<reference evidence="2" key="1">
    <citation type="submission" date="2015-12" db="EMBL/GenBank/DDBJ databases">
        <title>Update maize B73 reference genome by single molecule sequencing technologies.</title>
        <authorList>
            <consortium name="Maize Genome Sequencing Project"/>
            <person name="Ware D."/>
        </authorList>
    </citation>
    <scope>NUCLEOTIDE SEQUENCE [LARGE SCALE GENOMIC DNA]</scope>
    <source>
        <strain evidence="2">cv. B73</strain>
    </source>
</reference>
<organism evidence="1 2">
    <name type="scientific">Zea mays</name>
    <name type="common">Maize</name>
    <dbReference type="NCBI Taxonomy" id="4577"/>
    <lineage>
        <taxon>Eukaryota</taxon>
        <taxon>Viridiplantae</taxon>
        <taxon>Streptophyta</taxon>
        <taxon>Embryophyta</taxon>
        <taxon>Tracheophyta</taxon>
        <taxon>Spermatophyta</taxon>
        <taxon>Magnoliopsida</taxon>
        <taxon>Liliopsida</taxon>
        <taxon>Poales</taxon>
        <taxon>Poaceae</taxon>
        <taxon>PACMAD clade</taxon>
        <taxon>Panicoideae</taxon>
        <taxon>Andropogonodae</taxon>
        <taxon>Andropogoneae</taxon>
        <taxon>Tripsacinae</taxon>
        <taxon>Zea</taxon>
    </lineage>
</organism>
<reference evidence="1" key="2">
    <citation type="submission" date="2019-07" db="EMBL/GenBank/DDBJ databases">
        <authorList>
            <person name="Seetharam A."/>
            <person name="Woodhouse M."/>
            <person name="Cannon E."/>
        </authorList>
    </citation>
    <scope>NUCLEOTIDE SEQUENCE [LARGE SCALE GENOMIC DNA]</scope>
    <source>
        <strain evidence="1">cv. B73</strain>
    </source>
</reference>
<dbReference type="Proteomes" id="UP000007305">
    <property type="component" value="Chromosome 1"/>
</dbReference>
<dbReference type="Gramene" id="Zm00001eb086940_T001">
    <property type="protein sequence ID" value="Zm00001eb086940_P001"/>
    <property type="gene ID" value="Zm00001eb086940"/>
</dbReference>
<name>A0A804M1Z0_MAIZE</name>
<proteinExistence type="predicted"/>
<dbReference type="InterPro" id="IPR036770">
    <property type="entry name" value="Ankyrin_rpt-contain_sf"/>
</dbReference>
<dbReference type="Gramene" id="Zm00001eb053180_T001">
    <property type="protein sequence ID" value="Zm00001eb053180_P001"/>
    <property type="gene ID" value="Zm00001eb053180"/>
</dbReference>
<dbReference type="Gene3D" id="1.25.40.20">
    <property type="entry name" value="Ankyrin repeat-containing domain"/>
    <property type="match status" value="1"/>
</dbReference>
<dbReference type="AlphaFoldDB" id="A0A804M1Z0"/>
<evidence type="ECO:0000313" key="2">
    <source>
        <dbReference type="Proteomes" id="UP000007305"/>
    </source>
</evidence>
<dbReference type="EnsemblPlants" id="Zm00001eb053180_T001">
    <property type="protein sequence ID" value="Zm00001eb053180_P001"/>
    <property type="gene ID" value="Zm00001eb053180"/>
</dbReference>
<dbReference type="SUPFAM" id="SSF48403">
    <property type="entry name" value="Ankyrin repeat"/>
    <property type="match status" value="1"/>
</dbReference>
<reference evidence="1" key="3">
    <citation type="submission" date="2021-05" db="UniProtKB">
        <authorList>
            <consortium name="EnsemblPlants"/>
        </authorList>
    </citation>
    <scope>IDENTIFICATION</scope>
    <source>
        <strain evidence="1">cv. B73</strain>
    </source>
</reference>
<accession>A0A804M1Z0</accession>